<feature type="compositionally biased region" description="Polar residues" evidence="5">
    <location>
        <begin position="946"/>
        <end position="958"/>
    </location>
</feature>
<dbReference type="PANTHER" id="PTHR19980:SF0">
    <property type="entry name" value="CLEAVAGE STIMULATION FACTOR SUBUNIT 3"/>
    <property type="match status" value="1"/>
</dbReference>
<feature type="compositionally biased region" description="Low complexity" evidence="5">
    <location>
        <begin position="879"/>
        <end position="896"/>
    </location>
</feature>
<evidence type="ECO:0000259" key="6">
    <source>
        <dbReference type="Pfam" id="PF05843"/>
    </source>
</evidence>
<reference evidence="7" key="1">
    <citation type="submission" date="2022-07" db="EMBL/GenBank/DDBJ databases">
        <title>Phylogenomic reconstructions and comparative analyses of Kickxellomycotina fungi.</title>
        <authorList>
            <person name="Reynolds N.K."/>
            <person name="Stajich J.E."/>
            <person name="Barry K."/>
            <person name="Grigoriev I.V."/>
            <person name="Crous P."/>
            <person name="Smith M.E."/>
        </authorList>
    </citation>
    <scope>NUCLEOTIDE SEQUENCE</scope>
    <source>
        <strain evidence="7">NBRC 105413</strain>
    </source>
</reference>
<dbReference type="InterPro" id="IPR011990">
    <property type="entry name" value="TPR-like_helical_dom_sf"/>
</dbReference>
<dbReference type="Gene3D" id="1.25.40.1040">
    <property type="match status" value="2"/>
</dbReference>
<dbReference type="Pfam" id="PF05843">
    <property type="entry name" value="Suf"/>
    <property type="match status" value="1"/>
</dbReference>
<feature type="compositionally biased region" description="Low complexity" evidence="5">
    <location>
        <begin position="921"/>
        <end position="940"/>
    </location>
</feature>
<evidence type="ECO:0000256" key="1">
    <source>
        <dbReference type="ARBA" id="ARBA00004123"/>
    </source>
</evidence>
<keyword evidence="4" id="KW-0175">Coiled coil</keyword>
<dbReference type="AlphaFoldDB" id="A0A9W8CJ36"/>
<evidence type="ECO:0000256" key="5">
    <source>
        <dbReference type="SAM" id="MobiDB-lite"/>
    </source>
</evidence>
<feature type="region of interest" description="Disordered" evidence="5">
    <location>
        <begin position="854"/>
        <end position="958"/>
    </location>
</feature>
<evidence type="ECO:0000256" key="2">
    <source>
        <dbReference type="ARBA" id="ARBA00022737"/>
    </source>
</evidence>
<dbReference type="SUPFAM" id="SSF48452">
    <property type="entry name" value="TPR-like"/>
    <property type="match status" value="2"/>
</dbReference>
<evidence type="ECO:0000313" key="7">
    <source>
        <dbReference type="EMBL" id="KAJ1645322.1"/>
    </source>
</evidence>
<dbReference type="Proteomes" id="UP001145021">
    <property type="component" value="Unassembled WGS sequence"/>
</dbReference>
<organism evidence="7 8">
    <name type="scientific">Coemansia asiatica</name>
    <dbReference type="NCBI Taxonomy" id="1052880"/>
    <lineage>
        <taxon>Eukaryota</taxon>
        <taxon>Fungi</taxon>
        <taxon>Fungi incertae sedis</taxon>
        <taxon>Zoopagomycota</taxon>
        <taxon>Kickxellomycotina</taxon>
        <taxon>Kickxellomycetes</taxon>
        <taxon>Kickxellales</taxon>
        <taxon>Kickxellaceae</taxon>
        <taxon>Coemansia</taxon>
    </lineage>
</organism>
<dbReference type="GO" id="GO:0005634">
    <property type="term" value="C:nucleus"/>
    <property type="evidence" value="ECO:0007669"/>
    <property type="project" value="UniProtKB-SubCell"/>
</dbReference>
<gene>
    <name evidence="7" type="primary">RNA14</name>
    <name evidence="7" type="ORF">LPJ64_003098</name>
</gene>
<dbReference type="GO" id="GO:0031124">
    <property type="term" value="P:mRNA 3'-end processing"/>
    <property type="evidence" value="ECO:0007669"/>
    <property type="project" value="InterPro"/>
</dbReference>
<feature type="coiled-coil region" evidence="4">
    <location>
        <begin position="465"/>
        <end position="496"/>
    </location>
</feature>
<comment type="subcellular location">
    <subcellularLocation>
        <location evidence="1">Nucleus</location>
    </subcellularLocation>
</comment>
<dbReference type="InterPro" id="IPR008847">
    <property type="entry name" value="Suf"/>
</dbReference>
<protein>
    <submittedName>
        <fullName evidence="7">mRNA 3'-end-processing protein rna14</fullName>
    </submittedName>
</protein>
<comment type="caution">
    <text evidence="7">The sequence shown here is derived from an EMBL/GenBank/DDBJ whole genome shotgun (WGS) entry which is preliminary data.</text>
</comment>
<proteinExistence type="predicted"/>
<feature type="coiled-coil region" evidence="4">
    <location>
        <begin position="372"/>
        <end position="406"/>
    </location>
</feature>
<dbReference type="InterPro" id="IPR045243">
    <property type="entry name" value="Rna14-like"/>
</dbReference>
<dbReference type="PANTHER" id="PTHR19980">
    <property type="entry name" value="RNA CLEAVAGE STIMULATION FACTOR"/>
    <property type="match status" value="1"/>
</dbReference>
<keyword evidence="3" id="KW-0539">Nucleus</keyword>
<dbReference type="InterPro" id="IPR003107">
    <property type="entry name" value="HAT"/>
</dbReference>
<evidence type="ECO:0000256" key="3">
    <source>
        <dbReference type="ARBA" id="ARBA00023242"/>
    </source>
</evidence>
<sequence length="958" mass="108271">MADSEQAVVAHYLSKKPTGNTEVDAYRKRLLRQPYDADAWFGLLRTVKYANEPSLLYESYEDALKQYPSSGHLLANFAELEISRGNKESAEAVFNNNLFNVPSIELWQCYLNYVLKSNVDDQGLVSGPESRLTVTDCYKLVLENIGCDREAGKIWVDYIEFISSAQTHAQYEEQQKNDQLREAYHSAVSIPVIKVEEIWKKYDVFENNLDRATAKQQLSRMSSLYMTARTALRETNRMWDVIKRSQPPHGLPIPAKWTRREVEYLDAWKKYLKWELSNPLRLEDTSALHKRVVYAYNQACMALRFYPEVWIEFADYLLSHEQPNEALDKLESASHILPDSLAVQFAYAEMAERLRQLQVSKQVYTQVVSATRAEIEKTSEKYALKLEKLDKQIKALAAKKDAEEDEDAMQGVVDGADSLAILSSDSDSDNDSLMPESNNGIVDDASEASFFGNSNNNGDDEEEPLTRVERDRKAIEKRIKKVKARMERRLEEKRETYTLTWIMYLRYSQRTEGIESVRQLLRQVRNEPAGFITYHVYVAVALMEYHIAKKPVIAGKLFELCAKSYSDQPDFIAEYMSYLINSGDDTNVRALFERFQSTSVGDSSHLWSTISDFENNYGDMSAIFKMDKRFIDKFDHENILTRMAARYSYLNVNKVAISEFGFPFRKDAFGSNFDEQRRRGAAFDERGLAVDGLAMGGAISAESAGENLDIGVGSMTGRGLNKAQLLAPVSAGRYVKPQVSALDEYNPPIEPFSVAEPLPYTMTPMSAGIGRPESGAEFASAIIKPNIQLLEQGDVLSYVAASVAAPDTSEFDNCPLNIDALLTAVMGQSNIVPRAQSGYRPLAYMPWLLHGNDHQQKPHYNNSSGSSSSYRRNDRHLGDSYSSRSRSRGRTGSVDGDSYRGQGSTRGYSRGGYHQHRQTPYSRSDSRSSYKGGSSGAYRSSRSRDQGSYQGSDNRSYH</sequence>
<evidence type="ECO:0000256" key="4">
    <source>
        <dbReference type="SAM" id="Coils"/>
    </source>
</evidence>
<dbReference type="SMART" id="SM00386">
    <property type="entry name" value="HAT"/>
    <property type="match status" value="9"/>
</dbReference>
<evidence type="ECO:0000313" key="8">
    <source>
        <dbReference type="Proteomes" id="UP001145021"/>
    </source>
</evidence>
<keyword evidence="8" id="KW-1185">Reference proteome</keyword>
<keyword evidence="2" id="KW-0677">Repeat</keyword>
<feature type="domain" description="Suppressor of forked" evidence="6">
    <location>
        <begin position="23"/>
        <end position="658"/>
    </location>
</feature>
<dbReference type="EMBL" id="JANBOH010000112">
    <property type="protein sequence ID" value="KAJ1645322.1"/>
    <property type="molecule type" value="Genomic_DNA"/>
</dbReference>
<accession>A0A9W8CJ36</accession>
<name>A0A9W8CJ36_9FUNG</name>
<dbReference type="GO" id="GO:0003729">
    <property type="term" value="F:mRNA binding"/>
    <property type="evidence" value="ECO:0007669"/>
    <property type="project" value="TreeGrafter"/>
</dbReference>